<comment type="caution">
    <text evidence="1">The sequence shown here is derived from an EMBL/GenBank/DDBJ whole genome shotgun (WGS) entry which is preliminary data.</text>
</comment>
<dbReference type="Proteomes" id="UP001056120">
    <property type="component" value="Linkage Group LG11"/>
</dbReference>
<name>A0ACB9HQ96_9ASTR</name>
<proteinExistence type="predicted"/>
<accession>A0ACB9HQ96</accession>
<evidence type="ECO:0000313" key="1">
    <source>
        <dbReference type="EMBL" id="KAI3797984.1"/>
    </source>
</evidence>
<sequence>MVKAQEENKILQKENESLVKDLKEALRIIEERRIHTAGYTANGLQIPESSTTPSLKAKEEAERRLEGKLVMSSVLKDEPYHDSETEPQEKVFHTMVEEEGSEMDYPKVRELKNFIKRWKSELEEEIERLRQQIINQEDLKLHLRKQWEEERISLISSLKYQVKHLQQENQKLKGKQGQPDFDELFPPLGRQQANALIEVETHSVMKTEQGDGDQTKIKRVLEITASTTPSLKAKEEAERRLEGKLVMSSVLKDEPYHDSETDPQEKVFHTMVEEEGSEMDIFLFDKRSSTEFKAKEKGVVTGKLSQEVSPEGPYFS</sequence>
<protein>
    <submittedName>
        <fullName evidence="1">Uncharacterized protein</fullName>
    </submittedName>
</protein>
<reference evidence="1 2" key="2">
    <citation type="journal article" date="2022" name="Mol. Ecol. Resour.">
        <title>The genomes of chicory, endive, great burdock and yacon provide insights into Asteraceae paleo-polyploidization history and plant inulin production.</title>
        <authorList>
            <person name="Fan W."/>
            <person name="Wang S."/>
            <person name="Wang H."/>
            <person name="Wang A."/>
            <person name="Jiang F."/>
            <person name="Liu H."/>
            <person name="Zhao H."/>
            <person name="Xu D."/>
            <person name="Zhang Y."/>
        </authorList>
    </citation>
    <scope>NUCLEOTIDE SEQUENCE [LARGE SCALE GENOMIC DNA]</scope>
    <source>
        <strain evidence="2">cv. Yunnan</strain>
        <tissue evidence="1">Leaves</tissue>
    </source>
</reference>
<gene>
    <name evidence="1" type="ORF">L1987_33249</name>
</gene>
<keyword evidence="2" id="KW-1185">Reference proteome</keyword>
<evidence type="ECO:0000313" key="2">
    <source>
        <dbReference type="Proteomes" id="UP001056120"/>
    </source>
</evidence>
<dbReference type="EMBL" id="CM042028">
    <property type="protein sequence ID" value="KAI3797984.1"/>
    <property type="molecule type" value="Genomic_DNA"/>
</dbReference>
<reference evidence="2" key="1">
    <citation type="journal article" date="2022" name="Mol. Ecol. Resour.">
        <title>The genomes of chicory, endive, great burdock and yacon provide insights into Asteraceae palaeo-polyploidization history and plant inulin production.</title>
        <authorList>
            <person name="Fan W."/>
            <person name="Wang S."/>
            <person name="Wang H."/>
            <person name="Wang A."/>
            <person name="Jiang F."/>
            <person name="Liu H."/>
            <person name="Zhao H."/>
            <person name="Xu D."/>
            <person name="Zhang Y."/>
        </authorList>
    </citation>
    <scope>NUCLEOTIDE SEQUENCE [LARGE SCALE GENOMIC DNA]</scope>
    <source>
        <strain evidence="2">cv. Yunnan</strain>
    </source>
</reference>
<organism evidence="1 2">
    <name type="scientific">Smallanthus sonchifolius</name>
    <dbReference type="NCBI Taxonomy" id="185202"/>
    <lineage>
        <taxon>Eukaryota</taxon>
        <taxon>Viridiplantae</taxon>
        <taxon>Streptophyta</taxon>
        <taxon>Embryophyta</taxon>
        <taxon>Tracheophyta</taxon>
        <taxon>Spermatophyta</taxon>
        <taxon>Magnoliopsida</taxon>
        <taxon>eudicotyledons</taxon>
        <taxon>Gunneridae</taxon>
        <taxon>Pentapetalae</taxon>
        <taxon>asterids</taxon>
        <taxon>campanulids</taxon>
        <taxon>Asterales</taxon>
        <taxon>Asteraceae</taxon>
        <taxon>Asteroideae</taxon>
        <taxon>Heliantheae alliance</taxon>
        <taxon>Millerieae</taxon>
        <taxon>Smallanthus</taxon>
    </lineage>
</organism>